<dbReference type="RefSeq" id="WP_074839747.1">
    <property type="nucleotide sequence ID" value="NZ_CATLQZ010000023.1"/>
</dbReference>
<dbReference type="GeneID" id="80820827"/>
<dbReference type="InterPro" id="IPR017850">
    <property type="entry name" value="Alkaline_phosphatase_core_sf"/>
</dbReference>
<keyword evidence="2" id="KW-0479">Metal-binding</keyword>
<dbReference type="Gene3D" id="3.40.720.10">
    <property type="entry name" value="Alkaline Phosphatase, subunit A"/>
    <property type="match status" value="1"/>
</dbReference>
<dbReference type="Proteomes" id="UP000182932">
    <property type="component" value="Unassembled WGS sequence"/>
</dbReference>
<dbReference type="AlphaFoldDB" id="A0A975WET5"/>
<dbReference type="PANTHER" id="PTHR45953:SF1">
    <property type="entry name" value="IDURONATE 2-SULFATASE"/>
    <property type="match status" value="1"/>
</dbReference>
<gene>
    <name evidence="5" type="ORF">SAMN04487940_12738</name>
</gene>
<dbReference type="GO" id="GO:0005737">
    <property type="term" value="C:cytoplasm"/>
    <property type="evidence" value="ECO:0007669"/>
    <property type="project" value="TreeGrafter"/>
</dbReference>
<dbReference type="EMBL" id="FNYY01000027">
    <property type="protein sequence ID" value="SEK08707.1"/>
    <property type="molecule type" value="Genomic_DNA"/>
</dbReference>
<evidence type="ECO:0000256" key="1">
    <source>
        <dbReference type="ARBA" id="ARBA00008779"/>
    </source>
</evidence>
<dbReference type="PROSITE" id="PS00149">
    <property type="entry name" value="SULFATASE_2"/>
    <property type="match status" value="1"/>
</dbReference>
<dbReference type="GO" id="GO:0046872">
    <property type="term" value="F:metal ion binding"/>
    <property type="evidence" value="ECO:0007669"/>
    <property type="project" value="UniProtKB-KW"/>
</dbReference>
<feature type="domain" description="Sulfatase N-terminal" evidence="4">
    <location>
        <begin position="5"/>
        <end position="357"/>
    </location>
</feature>
<dbReference type="Pfam" id="PF00884">
    <property type="entry name" value="Sulfatase"/>
    <property type="match status" value="1"/>
</dbReference>
<dbReference type="PANTHER" id="PTHR45953">
    <property type="entry name" value="IDURONATE 2-SULFATASE"/>
    <property type="match status" value="1"/>
</dbReference>
<comment type="caution">
    <text evidence="5">The sequence shown here is derived from an EMBL/GenBank/DDBJ whole genome shotgun (WGS) entry which is preliminary data.</text>
</comment>
<dbReference type="SUPFAM" id="SSF53649">
    <property type="entry name" value="Alkaline phosphatase-like"/>
    <property type="match status" value="1"/>
</dbReference>
<name>A0A975WET5_9RHOB</name>
<comment type="similarity">
    <text evidence="1">Belongs to the sulfatase family.</text>
</comment>
<evidence type="ECO:0000256" key="3">
    <source>
        <dbReference type="ARBA" id="ARBA00022801"/>
    </source>
</evidence>
<evidence type="ECO:0000259" key="4">
    <source>
        <dbReference type="Pfam" id="PF00884"/>
    </source>
</evidence>
<protein>
    <submittedName>
        <fullName evidence="5">Sulfatase</fullName>
    </submittedName>
</protein>
<keyword evidence="6" id="KW-1185">Reference proteome</keyword>
<accession>A0A975WET5</accession>
<evidence type="ECO:0000313" key="6">
    <source>
        <dbReference type="Proteomes" id="UP000182932"/>
    </source>
</evidence>
<sequence length="475" mass="52175">MTRKPNILFLLPDQLRHDFLGCYGAGFLRTPALDSLAAAGTRYETAISPAPICVPARASMLTGQPAHETGILHNLCWLRPDRRAMGIATWPELLAGAGYHTAAIGKMHFYPWDRAEGFQHRVISEDKRHIHVRDDYHHALTAEGHGKLHGHQMAGYVETKGAAINPLPDHLQPDRWVARRAAAHLRGMTGDQPFAMMVGFPGPHCPYDPPATALDRVDPAGLPPALPRTEESAVLLPELVAGYRRDWAELDYSELTEAQIRTIRHHYAVSVERLDEDVALLIEALRETGKLDNTIVVFSSDHGDYLGDFGLMGKGFFHEPSIRVPLIVADFRQPEAKVETAPVTLVDLFPSFLTWAGLPPAPQSRGAVLGTATPDRAIFGVTSRGVMLRQGRWKLARYHAGSEALFDLGADPGEQENLIAARPDIRARLDALLTAEMLRGMTAGHADKTVAAAKSPPEGAFHDRFWHRPYPAPAG</sequence>
<organism evidence="5 6">
    <name type="scientific">Marinovum algicola</name>
    <dbReference type="NCBI Taxonomy" id="42444"/>
    <lineage>
        <taxon>Bacteria</taxon>
        <taxon>Pseudomonadati</taxon>
        <taxon>Pseudomonadota</taxon>
        <taxon>Alphaproteobacteria</taxon>
        <taxon>Rhodobacterales</taxon>
        <taxon>Roseobacteraceae</taxon>
        <taxon>Marinovum</taxon>
    </lineage>
</organism>
<reference evidence="5 6" key="1">
    <citation type="submission" date="2016-10" db="EMBL/GenBank/DDBJ databases">
        <authorList>
            <person name="Varghese N."/>
            <person name="Submissions S."/>
        </authorList>
    </citation>
    <scope>NUCLEOTIDE SEQUENCE [LARGE SCALE GENOMIC DNA]</scope>
    <source>
        <strain evidence="5 6">FF3</strain>
    </source>
</reference>
<dbReference type="InterPro" id="IPR000917">
    <property type="entry name" value="Sulfatase_N"/>
</dbReference>
<dbReference type="GO" id="GO:0008484">
    <property type="term" value="F:sulfuric ester hydrolase activity"/>
    <property type="evidence" value="ECO:0007669"/>
    <property type="project" value="TreeGrafter"/>
</dbReference>
<keyword evidence="3" id="KW-0378">Hydrolase</keyword>
<dbReference type="InterPro" id="IPR024607">
    <property type="entry name" value="Sulfatase_CS"/>
</dbReference>
<evidence type="ECO:0000256" key="2">
    <source>
        <dbReference type="ARBA" id="ARBA00022723"/>
    </source>
</evidence>
<proteinExistence type="inferred from homology"/>
<evidence type="ECO:0000313" key="5">
    <source>
        <dbReference type="EMBL" id="SEK08707.1"/>
    </source>
</evidence>